<dbReference type="InterPro" id="IPR000195">
    <property type="entry name" value="Rab-GAP-TBC_dom"/>
</dbReference>
<protein>
    <submittedName>
        <fullName evidence="5">LANO_0F09736g1_1</fullName>
    </submittedName>
</protein>
<dbReference type="Gene3D" id="2.30.29.30">
    <property type="entry name" value="Pleckstrin-homology domain (PH domain)/Phosphotyrosine-binding domain (PTB)"/>
    <property type="match status" value="1"/>
</dbReference>
<evidence type="ECO:0000313" key="5">
    <source>
        <dbReference type="EMBL" id="SCV01018.1"/>
    </source>
</evidence>
<dbReference type="InterPro" id="IPR011992">
    <property type="entry name" value="EF-hand-dom_pair"/>
</dbReference>
<dbReference type="EMBL" id="LT598452">
    <property type="protein sequence ID" value="SCV01018.1"/>
    <property type="molecule type" value="Genomic_DNA"/>
</dbReference>
<dbReference type="GO" id="GO:0005509">
    <property type="term" value="F:calcium ion binding"/>
    <property type="evidence" value="ECO:0007669"/>
    <property type="project" value="InterPro"/>
</dbReference>
<sequence length="943" mass="107841">MSFFDSLRQKAASVNFLDKLTDSSQPTSRDQRFRSEYKLPSEETIVDDTNADISIMHPHTRAKDRSRTGGKDRNSSYVYSGRLYLTPHYFVFKDSYDSASCNFTINLSTIRKVERAPASSYESSLAITLYCDTRMVIQFIGLKNRTEQFCRKLKDVLRENVPNTKKLIPFLDSCYSEYLIAKNVLSKCDARPSPAGLGQKYRYPGDLSKEKAKLKLWFDYFQDHGKNLTIVKNHLFYKLIRVGVPNRLRGEIWELCSGSIYNRFANPDEYHNILQANAGKDSRAIEEIEKDLNRSLPEYAAYQDEEGIKRLRNVLTAYSWKNPDVGYCQAMNILVAGLLIFMTEEQAFWCLVSICDNYVPGYYSKTMYGTLLDQKVFESFVEQKMPLMWEHIIENDIQLSVVSLPWFLSLFFTSMPLPFAFRIMDLFLLNGPNALFQVALGILKVNAEDLLEVDDDGMFIAILKNYFHTLEQSAHPESTNPKYKQITKFQELLVVSFKEFSNVTVSMVEQEREKYCKDILHNIESFAKRTQLRNLPQVRNLTQEELSNIYDLFYLCIESHKISMGTGSSNMDFEAFMQFLSSFCDWCKPGDSDHIPRFRKQKRDFLKRIFSKWDRNVTGELTLNDVVYGVDSLLSKDIMSSINNFFALFSQSGKDEVSGEGILQLSEALLFLTDAWKSGRCVDNLTKQAIEDDIADSLIIKNSGQGESLENIQLPSGVTIDEEKYKQEQAERYLQAASHFLQRSFEYAKAAEPEEEVDLLDLSDGEGDSSEAKKKKWQTLRANAALNPEKRSVMNLATFRMIILADETYEMFFALTFRKSIHVGEKIGSLDGRGGALRNMFDGLLADGKRVASQVRRRVDSAATRSSGSSGAAMDTLDSQEEVDDFSSDHPYEHEELLKNDLISFEEESEDGVRSESQRKKLQDFSFTGSLGSGDNSLIEFET</sequence>
<dbReference type="Gene3D" id="1.10.8.270">
    <property type="entry name" value="putative rabgap domain of human tbc1 domain family member 14 like domains"/>
    <property type="match status" value="1"/>
</dbReference>
<evidence type="ECO:0000313" key="6">
    <source>
        <dbReference type="Proteomes" id="UP000189911"/>
    </source>
</evidence>
<keyword evidence="1" id="KW-0343">GTPase activation</keyword>
<dbReference type="SUPFAM" id="SSF47923">
    <property type="entry name" value="Ypt/Rab-GAP domain of gyp1p"/>
    <property type="match status" value="2"/>
</dbReference>
<feature type="domain" description="Rab-GAP TBC" evidence="3">
    <location>
        <begin position="243"/>
        <end position="431"/>
    </location>
</feature>
<dbReference type="Gene3D" id="1.10.238.10">
    <property type="entry name" value="EF-hand"/>
    <property type="match status" value="1"/>
</dbReference>
<dbReference type="Pfam" id="PF02893">
    <property type="entry name" value="GRAM"/>
    <property type="match status" value="1"/>
</dbReference>
<evidence type="ECO:0000256" key="1">
    <source>
        <dbReference type="ARBA" id="ARBA00022468"/>
    </source>
</evidence>
<dbReference type="PANTHER" id="PTHR47219">
    <property type="entry name" value="RAB GTPASE-ACTIVATING PROTEIN 1-LIKE"/>
    <property type="match status" value="1"/>
</dbReference>
<dbReference type="InterPro" id="IPR050302">
    <property type="entry name" value="Rab_GAP_TBC_domain"/>
</dbReference>
<feature type="compositionally biased region" description="Low complexity" evidence="2">
    <location>
        <begin position="861"/>
        <end position="873"/>
    </location>
</feature>
<dbReference type="GO" id="GO:0030427">
    <property type="term" value="C:site of polarized growth"/>
    <property type="evidence" value="ECO:0007669"/>
    <property type="project" value="UniProtKB-ARBA"/>
</dbReference>
<dbReference type="InterPro" id="IPR011993">
    <property type="entry name" value="PH-like_dom_sf"/>
</dbReference>
<name>A0A1G4KA15_9SACH</name>
<dbReference type="Gene3D" id="1.10.10.750">
    <property type="entry name" value="Ypt/Rab-GAP domain of gyp1p, domain 1"/>
    <property type="match status" value="1"/>
</dbReference>
<evidence type="ECO:0000259" key="3">
    <source>
        <dbReference type="PROSITE" id="PS50086"/>
    </source>
</evidence>
<dbReference type="InterPro" id="IPR002048">
    <property type="entry name" value="EF_hand_dom"/>
</dbReference>
<feature type="region of interest" description="Disordered" evidence="2">
    <location>
        <begin position="857"/>
        <end position="888"/>
    </location>
</feature>
<proteinExistence type="predicted"/>
<feature type="domain" description="EF-hand" evidence="4">
    <location>
        <begin position="601"/>
        <end position="636"/>
    </location>
</feature>
<dbReference type="FunFam" id="1.10.8.270:FF:000015">
    <property type="entry name" value="GTPase activating protein (Gyp2)"/>
    <property type="match status" value="1"/>
</dbReference>
<dbReference type="GO" id="GO:0031267">
    <property type="term" value="F:small GTPase binding"/>
    <property type="evidence" value="ECO:0007669"/>
    <property type="project" value="TreeGrafter"/>
</dbReference>
<dbReference type="InterPro" id="IPR004182">
    <property type="entry name" value="GRAM"/>
</dbReference>
<evidence type="ECO:0000256" key="2">
    <source>
        <dbReference type="SAM" id="MobiDB-lite"/>
    </source>
</evidence>
<dbReference type="AlphaFoldDB" id="A0A1G4KA15"/>
<dbReference type="PROSITE" id="PS50086">
    <property type="entry name" value="TBC_RABGAP"/>
    <property type="match status" value="1"/>
</dbReference>
<reference evidence="6" key="1">
    <citation type="submission" date="2016-03" db="EMBL/GenBank/DDBJ databases">
        <authorList>
            <person name="Devillers Hugo."/>
        </authorList>
    </citation>
    <scope>NUCLEOTIDE SEQUENCE [LARGE SCALE GENOMIC DNA]</scope>
</reference>
<organism evidence="5 6">
    <name type="scientific">Lachancea nothofagi CBS 11611</name>
    <dbReference type="NCBI Taxonomy" id="1266666"/>
    <lineage>
        <taxon>Eukaryota</taxon>
        <taxon>Fungi</taxon>
        <taxon>Dikarya</taxon>
        <taxon>Ascomycota</taxon>
        <taxon>Saccharomycotina</taxon>
        <taxon>Saccharomycetes</taxon>
        <taxon>Saccharomycetales</taxon>
        <taxon>Saccharomycetaceae</taxon>
        <taxon>Lachancea</taxon>
    </lineage>
</organism>
<gene>
    <name evidence="5" type="ORF">LANO_0F09736G</name>
</gene>
<dbReference type="PROSITE" id="PS50222">
    <property type="entry name" value="EF_HAND_2"/>
    <property type="match status" value="1"/>
</dbReference>
<dbReference type="SUPFAM" id="SSF47473">
    <property type="entry name" value="EF-hand"/>
    <property type="match status" value="1"/>
</dbReference>
<dbReference type="PANTHER" id="PTHR47219:SF20">
    <property type="entry name" value="TBC1 DOMAIN FAMILY MEMBER 2B"/>
    <property type="match status" value="1"/>
</dbReference>
<dbReference type="GO" id="GO:0005096">
    <property type="term" value="F:GTPase activator activity"/>
    <property type="evidence" value="ECO:0007669"/>
    <property type="project" value="UniProtKB-KW"/>
</dbReference>
<dbReference type="SMART" id="SM00568">
    <property type="entry name" value="GRAM"/>
    <property type="match status" value="1"/>
</dbReference>
<dbReference type="Proteomes" id="UP000189911">
    <property type="component" value="Chromosome F"/>
</dbReference>
<dbReference type="OrthoDB" id="17687at2759"/>
<dbReference type="InterPro" id="IPR035969">
    <property type="entry name" value="Rab-GAP_TBC_sf"/>
</dbReference>
<accession>A0A1G4KA15</accession>
<dbReference type="SMART" id="SM00164">
    <property type="entry name" value="TBC"/>
    <property type="match status" value="1"/>
</dbReference>
<evidence type="ECO:0000259" key="4">
    <source>
        <dbReference type="PROSITE" id="PS50222"/>
    </source>
</evidence>
<dbReference type="Gene3D" id="1.10.472.80">
    <property type="entry name" value="Ypt/Rab-GAP domain of gyp1p, domain 3"/>
    <property type="match status" value="1"/>
</dbReference>
<keyword evidence="6" id="KW-1185">Reference proteome</keyword>
<dbReference type="Pfam" id="PF00566">
    <property type="entry name" value="RabGAP-TBC"/>
    <property type="match status" value="1"/>
</dbReference>